<accession>A0A9N9EVR1</accession>
<proteinExistence type="predicted"/>
<evidence type="ECO:0000313" key="1">
    <source>
        <dbReference type="EMBL" id="CAG8694294.1"/>
    </source>
</evidence>
<sequence>MTDILYKESFWIVMCKLLLFDLRVRLLKFHEQQGYISVIYFLDQQDYVLVIYLVTYIETARLHWYLKVLAMQERVLE</sequence>
<reference evidence="1" key="1">
    <citation type="submission" date="2021-06" db="EMBL/GenBank/DDBJ databases">
        <authorList>
            <person name="Kallberg Y."/>
            <person name="Tangrot J."/>
            <person name="Rosling A."/>
        </authorList>
    </citation>
    <scope>NUCLEOTIDE SEQUENCE</scope>
    <source>
        <strain evidence="1">MT106</strain>
    </source>
</reference>
<keyword evidence="2" id="KW-1185">Reference proteome</keyword>
<protein>
    <submittedName>
        <fullName evidence="1">5822_t:CDS:1</fullName>
    </submittedName>
</protein>
<dbReference type="EMBL" id="CAJVPL010015819">
    <property type="protein sequence ID" value="CAG8694294.1"/>
    <property type="molecule type" value="Genomic_DNA"/>
</dbReference>
<comment type="caution">
    <text evidence="1">The sequence shown here is derived from an EMBL/GenBank/DDBJ whole genome shotgun (WGS) entry which is preliminary data.</text>
</comment>
<feature type="non-terminal residue" evidence="1">
    <location>
        <position position="77"/>
    </location>
</feature>
<dbReference type="Proteomes" id="UP000789831">
    <property type="component" value="Unassembled WGS sequence"/>
</dbReference>
<name>A0A9N9EVR1_9GLOM</name>
<evidence type="ECO:0000313" key="2">
    <source>
        <dbReference type="Proteomes" id="UP000789831"/>
    </source>
</evidence>
<dbReference type="AlphaFoldDB" id="A0A9N9EVR1"/>
<gene>
    <name evidence="1" type="ORF">AGERDE_LOCUS13221</name>
</gene>
<organism evidence="1 2">
    <name type="scientific">Ambispora gerdemannii</name>
    <dbReference type="NCBI Taxonomy" id="144530"/>
    <lineage>
        <taxon>Eukaryota</taxon>
        <taxon>Fungi</taxon>
        <taxon>Fungi incertae sedis</taxon>
        <taxon>Mucoromycota</taxon>
        <taxon>Glomeromycotina</taxon>
        <taxon>Glomeromycetes</taxon>
        <taxon>Archaeosporales</taxon>
        <taxon>Ambisporaceae</taxon>
        <taxon>Ambispora</taxon>
    </lineage>
</organism>